<dbReference type="AlphaFoldDB" id="A0A9R0J3C4"/>
<feature type="domain" description="Myb/SANT-like" evidence="2">
    <location>
        <begin position="1"/>
        <end position="83"/>
    </location>
</feature>
<sequence length="234" mass="26735">MDSILTSTLYDQINEGNKGDGDFKSQAYQAVVDKLRAELAMSVTIDHVKNRIKVWKRHYAIISDIRTRTKFKWDEEKKMVVIPIEDLKEWQTYCQEVPVASAYLNKCIENWDDICTLFAMDRANGEGAEQHDESATAMETENEVGSTSETTSGESNKRLKRDRLADAVSSFAESFKEYVSKARNPPRPTSQEIYEVVSSVLGLSRHQVLRAVKRSLMAQMMSSICSRTYRMIKN</sequence>
<feature type="compositionally biased region" description="Low complexity" evidence="1">
    <location>
        <begin position="143"/>
        <end position="154"/>
    </location>
</feature>
<dbReference type="Pfam" id="PF12776">
    <property type="entry name" value="Myb_DNA-bind_3"/>
    <property type="match status" value="1"/>
</dbReference>
<feature type="region of interest" description="Disordered" evidence="1">
    <location>
        <begin position="126"/>
        <end position="159"/>
    </location>
</feature>
<evidence type="ECO:0000259" key="2">
    <source>
        <dbReference type="Pfam" id="PF12776"/>
    </source>
</evidence>
<dbReference type="KEGG" id="soe:110799501"/>
<dbReference type="GeneID" id="110799501"/>
<organism evidence="3 4">
    <name type="scientific">Spinacia oleracea</name>
    <name type="common">Spinach</name>
    <dbReference type="NCBI Taxonomy" id="3562"/>
    <lineage>
        <taxon>Eukaryota</taxon>
        <taxon>Viridiplantae</taxon>
        <taxon>Streptophyta</taxon>
        <taxon>Embryophyta</taxon>
        <taxon>Tracheophyta</taxon>
        <taxon>Spermatophyta</taxon>
        <taxon>Magnoliopsida</taxon>
        <taxon>eudicotyledons</taxon>
        <taxon>Gunneridae</taxon>
        <taxon>Pentapetalae</taxon>
        <taxon>Caryophyllales</taxon>
        <taxon>Chenopodiaceae</taxon>
        <taxon>Chenopodioideae</taxon>
        <taxon>Anserineae</taxon>
        <taxon>Spinacia</taxon>
    </lineage>
</organism>
<evidence type="ECO:0000313" key="3">
    <source>
        <dbReference type="Proteomes" id="UP000813463"/>
    </source>
</evidence>
<evidence type="ECO:0000313" key="4">
    <source>
        <dbReference type="RefSeq" id="XP_021860459.2"/>
    </source>
</evidence>
<dbReference type="InterPro" id="IPR024752">
    <property type="entry name" value="Myb/SANT-like_dom"/>
</dbReference>
<dbReference type="RefSeq" id="XP_021860459.2">
    <property type="nucleotide sequence ID" value="XM_022004767.2"/>
</dbReference>
<reference evidence="4" key="2">
    <citation type="submission" date="2025-08" db="UniProtKB">
        <authorList>
            <consortium name="RefSeq"/>
        </authorList>
    </citation>
    <scope>IDENTIFICATION</scope>
    <source>
        <tissue evidence="4">Leaf</tissue>
    </source>
</reference>
<evidence type="ECO:0000256" key="1">
    <source>
        <dbReference type="SAM" id="MobiDB-lite"/>
    </source>
</evidence>
<dbReference type="Proteomes" id="UP000813463">
    <property type="component" value="Chromosome 1"/>
</dbReference>
<gene>
    <name evidence="4" type="primary">LOC110799501</name>
</gene>
<reference evidence="3" key="1">
    <citation type="journal article" date="2021" name="Nat. Commun.">
        <title>Genomic analyses provide insights into spinach domestication and the genetic basis of agronomic traits.</title>
        <authorList>
            <person name="Cai X."/>
            <person name="Sun X."/>
            <person name="Xu C."/>
            <person name="Sun H."/>
            <person name="Wang X."/>
            <person name="Ge C."/>
            <person name="Zhang Z."/>
            <person name="Wang Q."/>
            <person name="Fei Z."/>
            <person name="Jiao C."/>
            <person name="Wang Q."/>
        </authorList>
    </citation>
    <scope>NUCLEOTIDE SEQUENCE [LARGE SCALE GENOMIC DNA]</scope>
    <source>
        <strain evidence="3">cv. Varoflay</strain>
    </source>
</reference>
<dbReference type="PANTHER" id="PTHR46929:SF3">
    <property type="entry name" value="MYB_SANT-LIKE DOMAIN-CONTAINING PROTEIN"/>
    <property type="match status" value="1"/>
</dbReference>
<keyword evidence="3" id="KW-1185">Reference proteome</keyword>
<accession>A0A9R0J3C4</accession>
<protein>
    <recommendedName>
        <fullName evidence="2">Myb/SANT-like domain-containing protein</fullName>
    </recommendedName>
</protein>
<proteinExistence type="predicted"/>
<name>A0A9R0J3C4_SPIOL</name>
<dbReference type="PANTHER" id="PTHR46929">
    <property type="entry name" value="EXPRESSED PROTEIN"/>
    <property type="match status" value="1"/>
</dbReference>